<comment type="caution">
    <text evidence="1">The sequence shown here is derived from an EMBL/GenBank/DDBJ whole genome shotgun (WGS) entry which is preliminary data.</text>
</comment>
<dbReference type="Proteomes" id="UP001153678">
    <property type="component" value="Unassembled WGS sequence"/>
</dbReference>
<protein>
    <submittedName>
        <fullName evidence="1">4392_t:CDS:1</fullName>
    </submittedName>
</protein>
<keyword evidence="2" id="KW-1185">Reference proteome</keyword>
<dbReference type="OrthoDB" id="2421167at2759"/>
<dbReference type="EMBL" id="CAMKVN010005365">
    <property type="protein sequence ID" value="CAI2188720.1"/>
    <property type="molecule type" value="Genomic_DNA"/>
</dbReference>
<feature type="non-terminal residue" evidence="1">
    <location>
        <position position="81"/>
    </location>
</feature>
<dbReference type="AlphaFoldDB" id="A0A9W4T1F3"/>
<name>A0A9W4T1F3_9GLOM</name>
<gene>
    <name evidence="1" type="ORF">FWILDA_LOCUS13721</name>
</gene>
<evidence type="ECO:0000313" key="2">
    <source>
        <dbReference type="Proteomes" id="UP001153678"/>
    </source>
</evidence>
<reference evidence="1" key="1">
    <citation type="submission" date="2022-08" db="EMBL/GenBank/DDBJ databases">
        <authorList>
            <person name="Kallberg Y."/>
            <person name="Tangrot J."/>
            <person name="Rosling A."/>
        </authorList>
    </citation>
    <scope>NUCLEOTIDE SEQUENCE</scope>
    <source>
        <strain evidence="1">Wild A</strain>
    </source>
</reference>
<organism evidence="1 2">
    <name type="scientific">Funneliformis geosporum</name>
    <dbReference type="NCBI Taxonomy" id="1117311"/>
    <lineage>
        <taxon>Eukaryota</taxon>
        <taxon>Fungi</taxon>
        <taxon>Fungi incertae sedis</taxon>
        <taxon>Mucoromycota</taxon>
        <taxon>Glomeromycotina</taxon>
        <taxon>Glomeromycetes</taxon>
        <taxon>Glomerales</taxon>
        <taxon>Glomeraceae</taxon>
        <taxon>Funneliformis</taxon>
    </lineage>
</organism>
<sequence length="81" mass="9527">MNSSLATLTKNLGDDHPITSQYFKKLSYTEEQLALVYHKGVYSYNYINSHDRFQEIELLPIYEFHTTLKGKITQADYQYAQ</sequence>
<evidence type="ECO:0000313" key="1">
    <source>
        <dbReference type="EMBL" id="CAI2188720.1"/>
    </source>
</evidence>
<proteinExistence type="predicted"/>
<accession>A0A9W4T1F3</accession>